<accession>A0A2R5GIU7</accession>
<evidence type="ECO:0000259" key="8">
    <source>
        <dbReference type="Pfam" id="PF25063"/>
    </source>
</evidence>
<dbReference type="SUPFAM" id="SSF48452">
    <property type="entry name" value="TPR-like"/>
    <property type="match status" value="5"/>
</dbReference>
<dbReference type="PANTHER" id="PTHR14699">
    <property type="entry name" value="STI2 PROTEIN-RELATED"/>
    <property type="match status" value="1"/>
</dbReference>
<dbReference type="GO" id="GO:0061512">
    <property type="term" value="P:protein localization to cilium"/>
    <property type="evidence" value="ECO:0007669"/>
    <property type="project" value="TreeGrafter"/>
</dbReference>
<evidence type="ECO:0000256" key="5">
    <source>
        <dbReference type="SAM" id="MobiDB-lite"/>
    </source>
</evidence>
<dbReference type="Pfam" id="PF25058">
    <property type="entry name" value="ARM_TT21"/>
    <property type="match status" value="1"/>
</dbReference>
<dbReference type="PANTHER" id="PTHR14699:SF0">
    <property type="entry name" value="TETRATRICOPEPTIDE REPEAT PROTEIN 21 HOMOLOG"/>
    <property type="match status" value="1"/>
</dbReference>
<feature type="region of interest" description="Disordered" evidence="5">
    <location>
        <begin position="633"/>
        <end position="655"/>
    </location>
</feature>
<feature type="region of interest" description="Disordered" evidence="5">
    <location>
        <begin position="874"/>
        <end position="897"/>
    </location>
</feature>
<feature type="domain" description="Tetratricopeptide repeat protein 21A/21B fourth ARM" evidence="10">
    <location>
        <begin position="811"/>
        <end position="992"/>
    </location>
</feature>
<organism evidence="11 12">
    <name type="scientific">Hondaea fermentalgiana</name>
    <dbReference type="NCBI Taxonomy" id="2315210"/>
    <lineage>
        <taxon>Eukaryota</taxon>
        <taxon>Sar</taxon>
        <taxon>Stramenopiles</taxon>
        <taxon>Bigyra</taxon>
        <taxon>Labyrinthulomycetes</taxon>
        <taxon>Thraustochytrida</taxon>
        <taxon>Thraustochytriidae</taxon>
        <taxon>Hondaea</taxon>
    </lineage>
</organism>
<evidence type="ECO:0000256" key="4">
    <source>
        <dbReference type="PROSITE-ProRule" id="PRU00339"/>
    </source>
</evidence>
<dbReference type="InterPro" id="IPR011990">
    <property type="entry name" value="TPR-like_helical_dom_sf"/>
</dbReference>
<feature type="domain" description="Tetratricopeptide repeat protein 21A/21B N-terminal ARM repeat" evidence="7">
    <location>
        <begin position="8"/>
        <end position="247"/>
    </location>
</feature>
<evidence type="ECO:0000256" key="2">
    <source>
        <dbReference type="ARBA" id="ARBA00022737"/>
    </source>
</evidence>
<feature type="compositionally biased region" description="Low complexity" evidence="5">
    <location>
        <begin position="884"/>
        <end position="896"/>
    </location>
</feature>
<sequence>MADIDALVNYFVGEKLFRHVQTACGEAAAKRGWDGKLLFWKCFSMAQEGNVNQAIREMETLRHKRDFEYAAIEALYHLHGSVKLQDHAAIAELDDSRKGAQERASDVGLLLAATFLMHVQEFGRARRMVDRILDKNPMNVKAATLRGWIELRSKEHAGQQTHQAHQQQQGQKQSSGLHYFEQALNSDRSGKKELDALMGRVTGLCAEGKLAEALETLDHVTITFSWFLPALVEKAKLLMLQGSWEMAVEIAERVLEEDRNSLAALRIIATYRLATGNDMGNACMAIQTLGDALEQQEPENPDLWVEAVKPLARLAERNTEVLRKTVRIVEKAKRKRPDSLEIATEHAYQLSLAGKLDAAFSAYMSASQLDESDSTALFGQIYCLVQRGDLEEASQQLEFLAVLQETIGRNVQMAFLESLLAWRRDSKQRASLKLLNETVQIHVRAFQAQRATSVYESIIRFNPDFMLEIAREYLQHAGTEPLDSTESIPQFLSNGIKLLEKTVKFVPCMITAELQLAQAKYVSNNLEAATKAAMHCLSLDSGFAPAHLVMAQIQLHSEDFHGAQSSLEQALSLDFNIRDSITYKLVKARCLHATGDLGEARSLLEATLMIPGIRTEATAGSASLDALCQDNNAASSSDARRGSTSSTRRRGSSRQRVGVSTQEICLHDRASVFVELAAVYIALKEESKAKTVIRGARKEFAGTSQDVRVIIADAEIALRRNDVKGALRMLSAVPVDSPAFTKAHLFKARIYLTHRNDKDAFVQCYVELVEQSPSAQGHVLLGEAYMRVNRPDEAIAAFKEALKRNPKDGALAQRIGKVLIATHDYARAVDYYKSALRSAESGTSRHSLRYDLSKLYFDLSKFSKAEKELQASLGDLENEAANDGSSESKGSSRRSSMVADTGLGNLLAQVKALKLLAKVHEAEGEQEKVVEALNHARSAQSRAVSSTRGVLGAEAVQRAKTELAAITMLLAQHFERVQKDEDQAIALYNEALRHDSSNVPAMLALAKLHLRSGDLERCHAQCVTTLRVDDQNEEASMMLADLMFQRNEVKVAIYHYQQLLERNPANFPALARLVSLLYRGGELETAKRYFQLAEFKSPQVVHAPGFAYCKGVFHRYGNEINEAISQFNKARRDVAWGERALSQMVEIYLNPDNANLWEDEGSIVDAADDINQQEAVRTAEKLLEEYPDKDSVNYRLLQSYATMSTKKRPDVERAFQQLVEVVQENPDHVPSLLALSTALMMMKQTPKARNQLKRISKMPYDQEQADAFERCWLLLADIFVGAGKYDLAQDLCKRCLQYNRSCAKAWDILGVIMEKEASYASAAEHYEQAWKYEGMASATVGYKLAFNYLKAKRYVEAIDISNQVLKQYPQYPKIKKEILDKARGLIRA</sequence>
<dbReference type="Pfam" id="PF25064">
    <property type="entry name" value="ARM_TT21_5th"/>
    <property type="match status" value="1"/>
</dbReference>
<feature type="domain" description="Tetratricopeptide repeat protein 21A/21B fifth ARM repeats" evidence="9">
    <location>
        <begin position="1033"/>
        <end position="1149"/>
    </location>
</feature>
<dbReference type="GO" id="GO:0035721">
    <property type="term" value="P:intraciliary retrograde transport"/>
    <property type="evidence" value="ECO:0007669"/>
    <property type="project" value="TreeGrafter"/>
</dbReference>
<dbReference type="InterPro" id="IPR056832">
    <property type="entry name" value="ARM_TT21_2nd"/>
</dbReference>
<keyword evidence="2" id="KW-0677">Repeat</keyword>
<feature type="repeat" description="TPR" evidence="4">
    <location>
        <begin position="775"/>
        <end position="808"/>
    </location>
</feature>
<dbReference type="Proteomes" id="UP000241890">
    <property type="component" value="Unassembled WGS sequence"/>
</dbReference>
<dbReference type="Pfam" id="PF25060">
    <property type="entry name" value="ARM_TT21_2nd"/>
    <property type="match status" value="1"/>
</dbReference>
<dbReference type="InterPro" id="IPR019734">
    <property type="entry name" value="TPR_rpt"/>
</dbReference>
<dbReference type="FunFam" id="1.25.40.10:FF:000219">
    <property type="entry name" value="Tetratricopeptide repeat domain 21B"/>
    <property type="match status" value="1"/>
</dbReference>
<dbReference type="Pfam" id="PF00515">
    <property type="entry name" value="TPR_1"/>
    <property type="match status" value="1"/>
</dbReference>
<dbReference type="Gene3D" id="1.25.40.10">
    <property type="entry name" value="Tetratricopeptide repeat domain"/>
    <property type="match status" value="5"/>
</dbReference>
<name>A0A2R5GIU7_9STRA</name>
<reference evidence="11 12" key="1">
    <citation type="submission" date="2017-12" db="EMBL/GenBank/DDBJ databases">
        <title>Sequencing, de novo assembly and annotation of complete genome of a new Thraustochytrid species, strain FCC1311.</title>
        <authorList>
            <person name="Sedici K."/>
            <person name="Godart F."/>
            <person name="Aiese Cigliano R."/>
            <person name="Sanseverino W."/>
            <person name="Barakat M."/>
            <person name="Ortet P."/>
            <person name="Marechal E."/>
            <person name="Cagnac O."/>
            <person name="Amato A."/>
        </authorList>
    </citation>
    <scope>NUCLEOTIDE SEQUENCE [LARGE SCALE GENOMIC DNA]</scope>
</reference>
<evidence type="ECO:0000313" key="12">
    <source>
        <dbReference type="Proteomes" id="UP000241890"/>
    </source>
</evidence>
<comment type="similarity">
    <text evidence="1">Belongs to the TTC21 family.</text>
</comment>
<dbReference type="Pfam" id="PF25063">
    <property type="entry name" value="ARM_TT21_C"/>
    <property type="match status" value="1"/>
</dbReference>
<protein>
    <submittedName>
        <fullName evidence="11">Tetratricopeptide repeat protein 21B</fullName>
    </submittedName>
</protein>
<evidence type="ECO:0000256" key="1">
    <source>
        <dbReference type="ARBA" id="ARBA00010935"/>
    </source>
</evidence>
<keyword evidence="3 4" id="KW-0802">TPR repeat</keyword>
<evidence type="ECO:0000313" key="11">
    <source>
        <dbReference type="EMBL" id="GBG28211.1"/>
    </source>
</evidence>
<dbReference type="InterPro" id="IPR040364">
    <property type="entry name" value="TTC21A/TTC21B"/>
</dbReference>
<gene>
    <name evidence="11" type="ORF">FCC1311_044342</name>
</gene>
<dbReference type="PROSITE" id="PS50293">
    <property type="entry name" value="TPR_REGION"/>
    <property type="match status" value="1"/>
</dbReference>
<evidence type="ECO:0000259" key="7">
    <source>
        <dbReference type="Pfam" id="PF25062"/>
    </source>
</evidence>
<feature type="compositionally biased region" description="Low complexity" evidence="5">
    <location>
        <begin position="633"/>
        <end position="646"/>
    </location>
</feature>
<dbReference type="GO" id="GO:0030991">
    <property type="term" value="C:intraciliary transport particle A"/>
    <property type="evidence" value="ECO:0007669"/>
    <property type="project" value="TreeGrafter"/>
</dbReference>
<dbReference type="InterPro" id="IPR056833">
    <property type="entry name" value="ARM_TT21_N"/>
</dbReference>
<evidence type="ECO:0000259" key="6">
    <source>
        <dbReference type="Pfam" id="PF25060"/>
    </source>
</evidence>
<dbReference type="InParanoid" id="A0A2R5GIU7"/>
<dbReference type="GO" id="GO:0005929">
    <property type="term" value="C:cilium"/>
    <property type="evidence" value="ECO:0007669"/>
    <property type="project" value="GOC"/>
</dbReference>
<dbReference type="InterPro" id="IPR056835">
    <property type="entry name" value="ARM_TT21_5th"/>
</dbReference>
<feature type="domain" description="Tetratricopeptide repeat protein 21A/21B second ARM" evidence="6">
    <location>
        <begin position="285"/>
        <end position="557"/>
    </location>
</feature>
<dbReference type="Pfam" id="PF25062">
    <property type="entry name" value="ARM_TT21_N"/>
    <property type="match status" value="1"/>
</dbReference>
<dbReference type="PROSITE" id="PS50005">
    <property type="entry name" value="TPR"/>
    <property type="match status" value="2"/>
</dbReference>
<comment type="caution">
    <text evidence="11">The sequence shown here is derived from an EMBL/GenBank/DDBJ whole genome shotgun (WGS) entry which is preliminary data.</text>
</comment>
<dbReference type="InterPro" id="IPR056836">
    <property type="entry name" value="ARM_TT21_4th"/>
</dbReference>
<dbReference type="EMBL" id="BEYU01000040">
    <property type="protein sequence ID" value="GBG28211.1"/>
    <property type="molecule type" value="Genomic_DNA"/>
</dbReference>
<proteinExistence type="inferred from homology"/>
<dbReference type="InterPro" id="IPR056834">
    <property type="entry name" value="ARM_TT21_C"/>
</dbReference>
<keyword evidence="12" id="KW-1185">Reference proteome</keyword>
<dbReference type="OrthoDB" id="10259630at2759"/>
<dbReference type="SMART" id="SM00028">
    <property type="entry name" value="TPR"/>
    <property type="match status" value="13"/>
</dbReference>
<evidence type="ECO:0000259" key="9">
    <source>
        <dbReference type="Pfam" id="PF25064"/>
    </source>
</evidence>
<evidence type="ECO:0000256" key="3">
    <source>
        <dbReference type="ARBA" id="ARBA00022803"/>
    </source>
</evidence>
<evidence type="ECO:0000259" key="10">
    <source>
        <dbReference type="Pfam" id="PF25068"/>
    </source>
</evidence>
<feature type="repeat" description="TPR" evidence="4">
    <location>
        <begin position="1033"/>
        <end position="1066"/>
    </location>
</feature>
<dbReference type="Pfam" id="PF25068">
    <property type="entry name" value="ARM_TT21_4th"/>
    <property type="match status" value="1"/>
</dbReference>
<feature type="domain" description="Tetratricopeptide repeat protein 21A/21B C-terminal ARM" evidence="8">
    <location>
        <begin position="1178"/>
        <end position="1383"/>
    </location>
</feature>